<dbReference type="GO" id="GO:0006890">
    <property type="term" value="P:retrograde vesicle-mediated transport, Golgi to endoplasmic reticulum"/>
    <property type="evidence" value="ECO:0007669"/>
    <property type="project" value="InterPro"/>
</dbReference>
<evidence type="ECO:0000256" key="1">
    <source>
        <dbReference type="SAM" id="Coils"/>
    </source>
</evidence>
<dbReference type="AlphaFoldDB" id="A0A0A8L7C4"/>
<dbReference type="Pfam" id="PF04437">
    <property type="entry name" value="RINT1_TIP1"/>
    <property type="match status" value="1"/>
</dbReference>
<keyword evidence="3" id="KW-1185">Reference proteome</keyword>
<reference evidence="2 3" key="1">
    <citation type="submission" date="2014-03" db="EMBL/GenBank/DDBJ databases">
        <title>The genome of Kluyveromyces dobzhanskii.</title>
        <authorList>
            <person name="Nystedt B."/>
            <person name="Astrom S."/>
        </authorList>
    </citation>
    <scope>NUCLEOTIDE SEQUENCE [LARGE SCALE GENOMIC DNA]</scope>
    <source>
        <strain evidence="2 3">CBS 2104</strain>
    </source>
</reference>
<dbReference type="Proteomes" id="UP000031516">
    <property type="component" value="Unassembled WGS sequence"/>
</dbReference>
<comment type="caution">
    <text evidence="2">The sequence shown here is derived from an EMBL/GenBank/DDBJ whole genome shotgun (WGS) entry which is preliminary data.</text>
</comment>
<dbReference type="GO" id="GO:0006888">
    <property type="term" value="P:endoplasmic reticulum to Golgi vesicle-mediated transport"/>
    <property type="evidence" value="ECO:0007669"/>
    <property type="project" value="InterPro"/>
</dbReference>
<dbReference type="Gene3D" id="1.20.58.1420">
    <property type="entry name" value="Dsl1p vesicle tethering complex, Tip20p subunit, domain B"/>
    <property type="match status" value="1"/>
</dbReference>
<dbReference type="Gene3D" id="1.10.10.2270">
    <property type="entry name" value="Dsl1p vesicle tethering complex, Tip20p subunit, domain E"/>
    <property type="match status" value="1"/>
</dbReference>
<feature type="coiled-coil region" evidence="1">
    <location>
        <begin position="15"/>
        <end position="56"/>
    </location>
</feature>
<dbReference type="PROSITE" id="PS51386">
    <property type="entry name" value="RINT1_TIP20"/>
    <property type="match status" value="1"/>
</dbReference>
<dbReference type="Gene3D" id="6.10.280.210">
    <property type="entry name" value="Dsl1p vesicle tethering complex, Tip20p subunit, domain A"/>
    <property type="match status" value="1"/>
</dbReference>
<dbReference type="InterPro" id="IPR042042">
    <property type="entry name" value="Tip20p_domB"/>
</dbReference>
<dbReference type="Gene3D" id="1.10.357.100">
    <property type="entry name" value="Dsl1p vesicle tethering complex, Tip20p subunit, domain C"/>
    <property type="match status" value="1"/>
</dbReference>
<evidence type="ECO:0000313" key="2">
    <source>
        <dbReference type="EMBL" id="CDO94744.1"/>
    </source>
</evidence>
<protein>
    <submittedName>
        <fullName evidence="2">WGS project CCBQ000000000 data, contig 00046</fullName>
    </submittedName>
</protein>
<dbReference type="EMBL" id="CCBQ010000040">
    <property type="protein sequence ID" value="CDO94744.1"/>
    <property type="molecule type" value="Genomic_DNA"/>
</dbReference>
<gene>
    <name evidence="2" type="ORF">KLDO_g3000</name>
</gene>
<dbReference type="InterPro" id="IPR007528">
    <property type="entry name" value="RINT1_Tip20"/>
</dbReference>
<dbReference type="Gene3D" id="1.20.58.670">
    <property type="entry name" value="Dsl1p vesicle tethering complex, Tip20p subunit, domain D"/>
    <property type="match status" value="1"/>
</dbReference>
<accession>A0A0A8L7C4</accession>
<dbReference type="InterPro" id="IPR042040">
    <property type="entry name" value="Tip20p_domE"/>
</dbReference>
<dbReference type="PANTHER" id="PTHR13520:SF0">
    <property type="entry name" value="RAD50-INTERACTING PROTEIN 1"/>
    <property type="match status" value="1"/>
</dbReference>
<sequence>MLHSIEDLINIDSHIQEVSSSRDKLAERLKQLKDDEDDFVNNMDMIEKRLNEATNEISSITCIADIEPLRLKYGNLQVLDQIETLFKQKQAHINEADVLREIDEFPIQDAENFNPELIESLKLKITSFDIESAEVRERFNFLLESISKRLLDKFKQDLLNSKWDTEHFVSSKKIVRDVCEQSSTLFNLQKLWIDDISAVSENKQYWNFQGISHNFLIKFMYHFSNPKFEDSGQQKQSIELYFRFLDRYLQTNLFHCIDIFCDEKSGLTKEFIHEQFINHTLNPIRNKVTQTLLKISENQSGENIKTMIVLISQIFINDNALIKNHYYTGVGLVSLLPPKVLEAWLDFELNSTLHQYGKIISSPLSTNGTDLVKLLENMYQYFEPCFNIEYHYLDSYKLQIVGRIFLELVNRYNKFIISPDPSLLQLSEEKQLEITFLKLRNILLLEKCVYELRFKPAFIELTYTFNELSGSQYSSIFTESFSSLEETVITIRESIIHRWKKIFKASLSPYFKLGKWQEISNRPDQCSTEIIGAIQKVSELKAEFAQLKLPTNISISIFHALLTQSISYLKDYVIKVNSFSEYGLQQAMLDYEELKKVLQMTGVPQSVQEMEFEEFIKVLSLKYNGKIQVLPFLSKAYISQSLDYIEVRDALNLKYIPNSELDYALYKIL</sequence>
<dbReference type="GO" id="GO:0070939">
    <property type="term" value="C:Dsl1/NZR complex"/>
    <property type="evidence" value="ECO:0007669"/>
    <property type="project" value="InterPro"/>
</dbReference>
<name>A0A0A8L7C4_9SACH</name>
<organism evidence="2 3">
    <name type="scientific">Kluyveromyces dobzhanskii CBS 2104</name>
    <dbReference type="NCBI Taxonomy" id="1427455"/>
    <lineage>
        <taxon>Eukaryota</taxon>
        <taxon>Fungi</taxon>
        <taxon>Dikarya</taxon>
        <taxon>Ascomycota</taxon>
        <taxon>Saccharomycotina</taxon>
        <taxon>Saccharomycetes</taxon>
        <taxon>Saccharomycetales</taxon>
        <taxon>Saccharomycetaceae</taxon>
        <taxon>Kluyveromyces</taxon>
    </lineage>
</organism>
<keyword evidence="1" id="KW-0175">Coiled coil</keyword>
<dbReference type="GO" id="GO:0060628">
    <property type="term" value="P:regulation of ER to Golgi vesicle-mediated transport"/>
    <property type="evidence" value="ECO:0007669"/>
    <property type="project" value="TreeGrafter"/>
</dbReference>
<dbReference type="InterPro" id="IPR042041">
    <property type="entry name" value="Tip20p_domA"/>
</dbReference>
<dbReference type="InterPro" id="IPR042043">
    <property type="entry name" value="Tip20p_domC"/>
</dbReference>
<dbReference type="InterPro" id="IPR042044">
    <property type="entry name" value="EXOC6PINT-1/Sec15/Tip20_C_dom2"/>
</dbReference>
<dbReference type="OrthoDB" id="2189254at2759"/>
<evidence type="ECO:0000313" key="3">
    <source>
        <dbReference type="Proteomes" id="UP000031516"/>
    </source>
</evidence>
<proteinExistence type="predicted"/>
<dbReference type="PANTHER" id="PTHR13520">
    <property type="entry name" value="RAD50-INTERACTING PROTEIN 1 RINT-1"/>
    <property type="match status" value="1"/>
</dbReference>